<organism evidence="2">
    <name type="scientific">Culex pipiens</name>
    <name type="common">House mosquito</name>
    <dbReference type="NCBI Taxonomy" id="7175"/>
    <lineage>
        <taxon>Eukaryota</taxon>
        <taxon>Metazoa</taxon>
        <taxon>Ecdysozoa</taxon>
        <taxon>Arthropoda</taxon>
        <taxon>Hexapoda</taxon>
        <taxon>Insecta</taxon>
        <taxon>Pterygota</taxon>
        <taxon>Neoptera</taxon>
        <taxon>Endopterygota</taxon>
        <taxon>Diptera</taxon>
        <taxon>Nematocera</taxon>
        <taxon>Culicoidea</taxon>
        <taxon>Culicidae</taxon>
        <taxon>Culicinae</taxon>
        <taxon>Culicini</taxon>
        <taxon>Culex</taxon>
        <taxon>Culex</taxon>
    </lineage>
</organism>
<protein>
    <submittedName>
        <fullName evidence="2">(northern house mosquito) hypothetical protein</fullName>
    </submittedName>
</protein>
<dbReference type="AlphaFoldDB" id="A0A8D8K081"/>
<feature type="region of interest" description="Disordered" evidence="1">
    <location>
        <begin position="95"/>
        <end position="158"/>
    </location>
</feature>
<accession>A0A8D8K081</accession>
<evidence type="ECO:0000313" key="2">
    <source>
        <dbReference type="EMBL" id="CAG6583610.1"/>
    </source>
</evidence>
<feature type="compositionally biased region" description="Low complexity" evidence="1">
    <location>
        <begin position="95"/>
        <end position="104"/>
    </location>
</feature>
<name>A0A8D8K081_CULPI</name>
<sequence>MDSTWGQRAKKWKKPTKVIWNRRNVRRAGQRIGSVCCSPSGSKSYRSEVYPLISRCRNLGNSLRKLIEIDPTRYSDRALIVGVALAISDKIELRSTSMTSSSSSGCARYNPSQPSLPNGSRVSNDNRFSRSTPCKRTISGNRLSSTRSGIASKLSSVS</sequence>
<evidence type="ECO:0000256" key="1">
    <source>
        <dbReference type="SAM" id="MobiDB-lite"/>
    </source>
</evidence>
<dbReference type="EMBL" id="HBUE01205568">
    <property type="protein sequence ID" value="CAG6531747.1"/>
    <property type="molecule type" value="Transcribed_RNA"/>
</dbReference>
<feature type="compositionally biased region" description="Polar residues" evidence="1">
    <location>
        <begin position="110"/>
        <end position="158"/>
    </location>
</feature>
<reference evidence="2" key="1">
    <citation type="submission" date="2021-05" db="EMBL/GenBank/DDBJ databases">
        <authorList>
            <person name="Alioto T."/>
            <person name="Alioto T."/>
            <person name="Gomez Garrido J."/>
        </authorList>
    </citation>
    <scope>NUCLEOTIDE SEQUENCE</scope>
</reference>
<proteinExistence type="predicted"/>
<dbReference type="EMBL" id="HBUE01311862">
    <property type="protein sequence ID" value="CAG6583610.1"/>
    <property type="molecule type" value="Transcribed_RNA"/>
</dbReference>